<dbReference type="AlphaFoldDB" id="A0A024TJ74"/>
<accession>A0A024TJ74</accession>
<evidence type="ECO:0000256" key="2">
    <source>
        <dbReference type="SAM" id="MobiDB-lite"/>
    </source>
</evidence>
<reference evidence="3" key="1">
    <citation type="submission" date="2013-12" db="EMBL/GenBank/DDBJ databases">
        <title>The Genome Sequence of Aphanomyces invadans NJM9701.</title>
        <authorList>
            <consortium name="The Broad Institute Genomics Platform"/>
            <person name="Russ C."/>
            <person name="Tyler B."/>
            <person name="van West P."/>
            <person name="Dieguez-Uribeondo J."/>
            <person name="Young S.K."/>
            <person name="Zeng Q."/>
            <person name="Gargeya S."/>
            <person name="Fitzgerald M."/>
            <person name="Abouelleil A."/>
            <person name="Alvarado L."/>
            <person name="Chapman S.B."/>
            <person name="Gainer-Dewar J."/>
            <person name="Goldberg J."/>
            <person name="Griggs A."/>
            <person name="Gujja S."/>
            <person name="Hansen M."/>
            <person name="Howarth C."/>
            <person name="Imamovic A."/>
            <person name="Ireland A."/>
            <person name="Larimer J."/>
            <person name="McCowan C."/>
            <person name="Murphy C."/>
            <person name="Pearson M."/>
            <person name="Poon T.W."/>
            <person name="Priest M."/>
            <person name="Roberts A."/>
            <person name="Saif S."/>
            <person name="Shea T."/>
            <person name="Sykes S."/>
            <person name="Wortman J."/>
            <person name="Nusbaum C."/>
            <person name="Birren B."/>
        </authorList>
    </citation>
    <scope>NUCLEOTIDE SEQUENCE [LARGE SCALE GENOMIC DNA]</scope>
    <source>
        <strain evidence="3">NJM9701</strain>
    </source>
</reference>
<dbReference type="VEuPathDB" id="FungiDB:H310_12433"/>
<proteinExistence type="predicted"/>
<gene>
    <name evidence="3" type="ORF">H310_12433</name>
</gene>
<dbReference type="InterPro" id="IPR016024">
    <property type="entry name" value="ARM-type_fold"/>
</dbReference>
<dbReference type="STRING" id="157072.A0A024TJ74"/>
<dbReference type="OrthoDB" id="162773at2759"/>
<feature type="region of interest" description="Disordered" evidence="2">
    <location>
        <begin position="138"/>
        <end position="172"/>
    </location>
</feature>
<evidence type="ECO:0000256" key="1">
    <source>
        <dbReference type="SAM" id="Coils"/>
    </source>
</evidence>
<dbReference type="RefSeq" id="XP_008877707.1">
    <property type="nucleotide sequence ID" value="XM_008879485.1"/>
</dbReference>
<feature type="coiled-coil region" evidence="1">
    <location>
        <begin position="4"/>
        <end position="31"/>
    </location>
</feature>
<keyword evidence="1" id="KW-0175">Coiled coil</keyword>
<feature type="coiled-coil region" evidence="1">
    <location>
        <begin position="82"/>
        <end position="134"/>
    </location>
</feature>
<dbReference type="SUPFAM" id="SSF48371">
    <property type="entry name" value="ARM repeat"/>
    <property type="match status" value="1"/>
</dbReference>
<dbReference type="EMBL" id="KI913990">
    <property type="protein sequence ID" value="ETV93666.1"/>
    <property type="molecule type" value="Genomic_DNA"/>
</dbReference>
<name>A0A024TJ74_9STRA</name>
<organism evidence="3">
    <name type="scientific">Aphanomyces invadans</name>
    <dbReference type="NCBI Taxonomy" id="157072"/>
    <lineage>
        <taxon>Eukaryota</taxon>
        <taxon>Sar</taxon>
        <taxon>Stramenopiles</taxon>
        <taxon>Oomycota</taxon>
        <taxon>Saprolegniomycetes</taxon>
        <taxon>Saprolegniales</taxon>
        <taxon>Verrucalvaceae</taxon>
        <taxon>Aphanomyces</taxon>
    </lineage>
</organism>
<evidence type="ECO:0000313" key="3">
    <source>
        <dbReference type="EMBL" id="ETV93666.1"/>
    </source>
</evidence>
<sequence length="677" mass="74352">MSVSQQVQAELQKLRDEIARLRQDKGQSDSLVHLLQEQNQQFSEQIFDLTAQVVAVEAEAAFKCEQNELSMQHQLKRLVSHTTFLQEEKKTAERARQALESQLKQFQTTAQLEQKRLEAGKRLLETSKRKLEAEKFQMSQQLFSQPTPPSTALKRPRVNTSTPSRASGCAEKGFQTDPYVPLAVENSDLIGKLLQSSSDLASLLHPPAVSSSTVPANVVPEFDVSEDRSILNTTTDLSQLIPQFSQWMPPASAIASGACNHPLASKPANSSPRPSKAITFHLTRAVASMLAGQESSLALVGPLLLHLQLDYDPSIVCSALHLLYALIQGSVRLRNRFRPPRHPTQRLCRISGPTPGITATLTNAQVVDDSASLSSELAAQDLPRSILHTLGKLLDDLAAKTDRSSFWSDMSMRVHTSIFSVVSCVVGMASLGAPSPAQTSSRGDNVPLMHDLPKPDQVDWIFQPLVAPLCNLVTEFLSKVSTSGTNGSSSSLPLDNHAFPGNAVMVVVDGANILSHLAAQPQLLPLLQSHLSKWWTQLLAATQPTASAQGWAVHMAVLQLMQAISTLYPSQSWYLHHPKAVDVLWEIVKRIWKFTQASRALDADASQACADHDQVLVVALNMLAVEALASKRSILGDVVKQHLVDEIRRTVKAKIESCARSERQWELVQRVLVRPFH</sequence>
<dbReference type="GeneID" id="20089483"/>
<protein>
    <submittedName>
        <fullName evidence="3">Uncharacterized protein</fullName>
    </submittedName>
</protein>